<proteinExistence type="predicted"/>
<evidence type="ECO:0000313" key="1">
    <source>
        <dbReference type="EMBL" id="KAJ1170596.1"/>
    </source>
</evidence>
<name>A0AAV7T2M5_PLEWA</name>
<sequence length="108" mass="11691">MVRAKCNLQRCPWGGGGEELQPPYFLLVRPSASSPVFLLLAALSRSGGVANPFRGRSSGQMCRLLQAAARRVSEGLKRLGFRRCYCHYALLLNPVASPVLVSCGTGRL</sequence>
<keyword evidence="2" id="KW-1185">Reference proteome</keyword>
<dbReference type="AlphaFoldDB" id="A0AAV7T2M5"/>
<comment type="caution">
    <text evidence="1">The sequence shown here is derived from an EMBL/GenBank/DDBJ whole genome shotgun (WGS) entry which is preliminary data.</text>
</comment>
<evidence type="ECO:0000313" key="2">
    <source>
        <dbReference type="Proteomes" id="UP001066276"/>
    </source>
</evidence>
<accession>A0AAV7T2M5</accession>
<protein>
    <submittedName>
        <fullName evidence="1">Uncharacterized protein</fullName>
    </submittedName>
</protein>
<reference evidence="1" key="1">
    <citation type="journal article" date="2022" name="bioRxiv">
        <title>Sequencing and chromosome-scale assembly of the giantPleurodeles waltlgenome.</title>
        <authorList>
            <person name="Brown T."/>
            <person name="Elewa A."/>
            <person name="Iarovenko S."/>
            <person name="Subramanian E."/>
            <person name="Araus A.J."/>
            <person name="Petzold A."/>
            <person name="Susuki M."/>
            <person name="Suzuki K.-i.T."/>
            <person name="Hayashi T."/>
            <person name="Toyoda A."/>
            <person name="Oliveira C."/>
            <person name="Osipova E."/>
            <person name="Leigh N.D."/>
            <person name="Simon A."/>
            <person name="Yun M.H."/>
        </authorList>
    </citation>
    <scope>NUCLEOTIDE SEQUENCE</scope>
    <source>
        <strain evidence="1">20211129_DDA</strain>
        <tissue evidence="1">Liver</tissue>
    </source>
</reference>
<organism evidence="1 2">
    <name type="scientific">Pleurodeles waltl</name>
    <name type="common">Iberian ribbed newt</name>
    <dbReference type="NCBI Taxonomy" id="8319"/>
    <lineage>
        <taxon>Eukaryota</taxon>
        <taxon>Metazoa</taxon>
        <taxon>Chordata</taxon>
        <taxon>Craniata</taxon>
        <taxon>Vertebrata</taxon>
        <taxon>Euteleostomi</taxon>
        <taxon>Amphibia</taxon>
        <taxon>Batrachia</taxon>
        <taxon>Caudata</taxon>
        <taxon>Salamandroidea</taxon>
        <taxon>Salamandridae</taxon>
        <taxon>Pleurodelinae</taxon>
        <taxon>Pleurodeles</taxon>
    </lineage>
</organism>
<dbReference type="Proteomes" id="UP001066276">
    <property type="component" value="Chromosome 4_1"/>
</dbReference>
<dbReference type="EMBL" id="JANPWB010000007">
    <property type="protein sequence ID" value="KAJ1170596.1"/>
    <property type="molecule type" value="Genomic_DNA"/>
</dbReference>
<gene>
    <name evidence="1" type="ORF">NDU88_002469</name>
</gene>